<feature type="transmembrane region" description="Helical" evidence="3">
    <location>
        <begin position="98"/>
        <end position="122"/>
    </location>
</feature>
<dbReference type="InterPro" id="IPR036259">
    <property type="entry name" value="MFS_trans_sf"/>
</dbReference>
<evidence type="ECO:0000313" key="4">
    <source>
        <dbReference type="EMBL" id="KAI6782906.1"/>
    </source>
</evidence>
<gene>
    <name evidence="4" type="ORF">J7T54_002065</name>
</gene>
<dbReference type="GeneID" id="75828581"/>
<comment type="subcellular location">
    <subcellularLocation>
        <location evidence="1">Membrane</location>
        <topology evidence="1">Multi-pass membrane protein</topology>
    </subcellularLocation>
</comment>
<keyword evidence="3" id="KW-0472">Membrane</keyword>
<reference evidence="4" key="1">
    <citation type="journal article" date="2021" name="J Fungi (Basel)">
        <title>Genomic and Metabolomic Analyses of the Marine Fungus Emericellopsis cladophorae: Insights into Saltwater Adaptability Mechanisms and Its Biosynthetic Potential.</title>
        <authorList>
            <person name="Goncalves M.F.M."/>
            <person name="Hilario S."/>
            <person name="Van de Peer Y."/>
            <person name="Esteves A.C."/>
            <person name="Alves A."/>
        </authorList>
    </citation>
    <scope>NUCLEOTIDE SEQUENCE</scope>
    <source>
        <strain evidence="4">MUM 19.33</strain>
    </source>
</reference>
<name>A0A9P9Y3N1_9HYPO</name>
<feature type="transmembrane region" description="Helical" evidence="3">
    <location>
        <begin position="204"/>
        <end position="228"/>
    </location>
</feature>
<feature type="transmembrane region" description="Helical" evidence="3">
    <location>
        <begin position="181"/>
        <end position="198"/>
    </location>
</feature>
<comment type="caution">
    <text evidence="4">The sequence shown here is derived from an EMBL/GenBank/DDBJ whole genome shotgun (WGS) entry which is preliminary data.</text>
</comment>
<feature type="transmembrane region" description="Helical" evidence="3">
    <location>
        <begin position="42"/>
        <end position="60"/>
    </location>
</feature>
<keyword evidence="5" id="KW-1185">Reference proteome</keyword>
<reference evidence="4" key="2">
    <citation type="submission" date="2022-07" db="EMBL/GenBank/DDBJ databases">
        <authorList>
            <person name="Goncalves M.F.M."/>
            <person name="Hilario S."/>
            <person name="Van De Peer Y."/>
            <person name="Esteves A.C."/>
            <person name="Alves A."/>
        </authorList>
    </citation>
    <scope>NUCLEOTIDE SEQUENCE</scope>
    <source>
        <strain evidence="4">MUM 19.33</strain>
    </source>
</reference>
<evidence type="ECO:0000256" key="2">
    <source>
        <dbReference type="ARBA" id="ARBA00006727"/>
    </source>
</evidence>
<feature type="transmembrane region" description="Helical" evidence="3">
    <location>
        <begin position="274"/>
        <end position="293"/>
    </location>
</feature>
<dbReference type="GO" id="GO:0022857">
    <property type="term" value="F:transmembrane transporter activity"/>
    <property type="evidence" value="ECO:0007669"/>
    <property type="project" value="InterPro"/>
</dbReference>
<dbReference type="InterPro" id="IPR050327">
    <property type="entry name" value="Proton-linked_MCT"/>
</dbReference>
<dbReference type="Gene3D" id="1.20.1250.20">
    <property type="entry name" value="MFS general substrate transporter like domains"/>
    <property type="match status" value="2"/>
</dbReference>
<dbReference type="SUPFAM" id="SSF103473">
    <property type="entry name" value="MFS general substrate transporter"/>
    <property type="match status" value="1"/>
</dbReference>
<dbReference type="PANTHER" id="PTHR11360:SF130">
    <property type="entry name" value="MAJOR FACILITATOR SUPERFAMILY (MFS) PROFILE DOMAIN-CONTAINING PROTEIN-RELATED"/>
    <property type="match status" value="1"/>
</dbReference>
<comment type="similarity">
    <text evidence="2">Belongs to the major facilitator superfamily. Monocarboxylate porter (TC 2.A.1.13) family.</text>
</comment>
<feature type="transmembrane region" description="Helical" evidence="3">
    <location>
        <begin position="128"/>
        <end position="150"/>
    </location>
</feature>
<dbReference type="Proteomes" id="UP001055219">
    <property type="component" value="Unassembled WGS sequence"/>
</dbReference>
<dbReference type="PANTHER" id="PTHR11360">
    <property type="entry name" value="MONOCARBOXYLATE TRANSPORTER"/>
    <property type="match status" value="1"/>
</dbReference>
<feature type="transmembrane region" description="Helical" evidence="3">
    <location>
        <begin position="240"/>
        <end position="262"/>
    </location>
</feature>
<protein>
    <submittedName>
        <fullName evidence="4">Monocarboxylate transporter</fullName>
    </submittedName>
</protein>
<dbReference type="OrthoDB" id="2213137at2759"/>
<evidence type="ECO:0000256" key="3">
    <source>
        <dbReference type="SAM" id="Phobius"/>
    </source>
</evidence>
<dbReference type="GO" id="GO:0016020">
    <property type="term" value="C:membrane"/>
    <property type="evidence" value="ECO:0007669"/>
    <property type="project" value="UniProtKB-SubCell"/>
</dbReference>
<dbReference type="RefSeq" id="XP_051363762.1">
    <property type="nucleotide sequence ID" value="XM_051504666.1"/>
</dbReference>
<dbReference type="InterPro" id="IPR011701">
    <property type="entry name" value="MFS"/>
</dbReference>
<sequence>MPTDMTSERTQVPWIGSVQVSLSFAMCAVSGRLTDAGWAKEMVLFGRFFAVFGIFVTSLGSTWWHFFLAQGICTGIGLGLAFMPCATVVSTYFRRHRAFALALASTGSSWGSHVFPSIVQYLTPSIGFAWAIRCAAFVGLTICVVAKLLLKPRVAPRKSGIPARPLAGHLADRSFGPAHEFSSMLCAIGLALSAWTAVATCVEMYFFVAFYGFVTGAGQGCYFGALASLTKDPQKMGMRFGMVSTMTAFAVLTGPPTGGALIERMDGLYVGAQVWGGSDAVATAVSVLGSRLATKGFKFKDKI</sequence>
<dbReference type="Pfam" id="PF07690">
    <property type="entry name" value="MFS_1"/>
    <property type="match status" value="1"/>
</dbReference>
<feature type="transmembrane region" description="Helical" evidence="3">
    <location>
        <begin position="66"/>
        <end position="86"/>
    </location>
</feature>
<evidence type="ECO:0000256" key="1">
    <source>
        <dbReference type="ARBA" id="ARBA00004141"/>
    </source>
</evidence>
<dbReference type="AlphaFoldDB" id="A0A9P9Y3N1"/>
<organism evidence="4 5">
    <name type="scientific">Emericellopsis cladophorae</name>
    <dbReference type="NCBI Taxonomy" id="2686198"/>
    <lineage>
        <taxon>Eukaryota</taxon>
        <taxon>Fungi</taxon>
        <taxon>Dikarya</taxon>
        <taxon>Ascomycota</taxon>
        <taxon>Pezizomycotina</taxon>
        <taxon>Sordariomycetes</taxon>
        <taxon>Hypocreomycetidae</taxon>
        <taxon>Hypocreales</taxon>
        <taxon>Bionectriaceae</taxon>
        <taxon>Emericellopsis</taxon>
    </lineage>
</organism>
<accession>A0A9P9Y3N1</accession>
<keyword evidence="3" id="KW-1133">Transmembrane helix</keyword>
<dbReference type="EMBL" id="JAGIXG020000010">
    <property type="protein sequence ID" value="KAI6782906.1"/>
    <property type="molecule type" value="Genomic_DNA"/>
</dbReference>
<proteinExistence type="inferred from homology"/>
<keyword evidence="3" id="KW-0812">Transmembrane</keyword>
<evidence type="ECO:0000313" key="5">
    <source>
        <dbReference type="Proteomes" id="UP001055219"/>
    </source>
</evidence>